<feature type="domain" description="FAD-binding FR-type" evidence="2">
    <location>
        <begin position="4"/>
        <end position="110"/>
    </location>
</feature>
<dbReference type="PROSITE" id="PS51384">
    <property type="entry name" value="FAD_FR"/>
    <property type="match status" value="1"/>
</dbReference>
<evidence type="ECO:0000256" key="1">
    <source>
        <dbReference type="ARBA" id="ARBA00035644"/>
    </source>
</evidence>
<dbReference type="CDD" id="cd06193">
    <property type="entry name" value="siderophore_interacting"/>
    <property type="match status" value="1"/>
</dbReference>
<dbReference type="InterPro" id="IPR007037">
    <property type="entry name" value="SIP_rossman_dom"/>
</dbReference>
<organism evidence="3 4">
    <name type="scientific">Gimesia panareensis</name>
    <dbReference type="NCBI Taxonomy" id="2527978"/>
    <lineage>
        <taxon>Bacteria</taxon>
        <taxon>Pseudomonadati</taxon>
        <taxon>Planctomycetota</taxon>
        <taxon>Planctomycetia</taxon>
        <taxon>Planctomycetales</taxon>
        <taxon>Planctomycetaceae</taxon>
        <taxon>Gimesia</taxon>
    </lineage>
</organism>
<reference evidence="3 4" key="1">
    <citation type="submission" date="2019-03" db="EMBL/GenBank/DDBJ databases">
        <title>Deep-cultivation of Planctomycetes and their phenomic and genomic characterization uncovers novel biology.</title>
        <authorList>
            <person name="Wiegand S."/>
            <person name="Jogler M."/>
            <person name="Boedeker C."/>
            <person name="Pinto D."/>
            <person name="Vollmers J."/>
            <person name="Rivas-Marin E."/>
            <person name="Kohn T."/>
            <person name="Peeters S.H."/>
            <person name="Heuer A."/>
            <person name="Rast P."/>
            <person name="Oberbeckmann S."/>
            <person name="Bunk B."/>
            <person name="Jeske O."/>
            <person name="Meyerdierks A."/>
            <person name="Storesund J.E."/>
            <person name="Kallscheuer N."/>
            <person name="Luecker S."/>
            <person name="Lage O.M."/>
            <person name="Pohl T."/>
            <person name="Merkel B.J."/>
            <person name="Hornburger P."/>
            <person name="Mueller R.-W."/>
            <person name="Bruemmer F."/>
            <person name="Labrenz M."/>
            <person name="Spormann A.M."/>
            <person name="Op den Camp H."/>
            <person name="Overmann J."/>
            <person name="Amann R."/>
            <person name="Jetten M.S.M."/>
            <person name="Mascher T."/>
            <person name="Medema M.H."/>
            <person name="Devos D.P."/>
            <person name="Kaster A.-K."/>
            <person name="Ovreas L."/>
            <person name="Rohde M."/>
            <person name="Galperin M.Y."/>
            <person name="Jogler C."/>
        </authorList>
    </citation>
    <scope>NUCLEOTIDE SEQUENCE [LARGE SCALE GENOMIC DNA]</scope>
    <source>
        <strain evidence="3 4">Enr10</strain>
    </source>
</reference>
<dbReference type="SUPFAM" id="SSF63380">
    <property type="entry name" value="Riboflavin synthase domain-like"/>
    <property type="match status" value="1"/>
</dbReference>
<dbReference type="InterPro" id="IPR017927">
    <property type="entry name" value="FAD-bd_FR_type"/>
</dbReference>
<dbReference type="Gene3D" id="3.40.50.80">
    <property type="entry name" value="Nucleotide-binding domain of ferredoxin-NADP reductase (FNR) module"/>
    <property type="match status" value="1"/>
</dbReference>
<dbReference type="Pfam" id="PF08021">
    <property type="entry name" value="FAD_binding_9"/>
    <property type="match status" value="1"/>
</dbReference>
<dbReference type="EMBL" id="CP037421">
    <property type="protein sequence ID" value="QDT26409.1"/>
    <property type="molecule type" value="Genomic_DNA"/>
</dbReference>
<accession>A0A517Q484</accession>
<name>A0A517Q484_9PLAN</name>
<dbReference type="Proteomes" id="UP000315647">
    <property type="component" value="Chromosome"/>
</dbReference>
<dbReference type="PANTHER" id="PTHR30157:SF0">
    <property type="entry name" value="NADPH-DEPENDENT FERRIC-CHELATE REDUCTASE"/>
    <property type="match status" value="1"/>
</dbReference>
<dbReference type="GO" id="GO:0016491">
    <property type="term" value="F:oxidoreductase activity"/>
    <property type="evidence" value="ECO:0007669"/>
    <property type="project" value="InterPro"/>
</dbReference>
<dbReference type="InterPro" id="IPR017938">
    <property type="entry name" value="Riboflavin_synthase-like_b-brl"/>
</dbReference>
<dbReference type="InterPro" id="IPR013113">
    <property type="entry name" value="SIP_FAD-bd"/>
</dbReference>
<comment type="similarity">
    <text evidence="1">Belongs to the SIP oxidoreductase family.</text>
</comment>
<sequence>MANRPVRELKVIHTTRLTEHMLRITLGGNEMADYPSDQESAYVKLMFPQAGDQPPQKRSYTIRQQRPMEIDLDFVLHNPLGPASSWAKQAQPGDRILVGDPGPKKLINPDADWFLLVGDMAALPAISVNLEQLPDDARGHAVIEIPSKADIQTLKAPGNLNLHWEVNPQPAPEGGFLISKVKALPWLEGQPSVWSACEFNSMRNLRRFFKEEKQLPDSHLYLSSYWKIGQSDEGHKQAKRLDSVQSETTR</sequence>
<dbReference type="RefSeq" id="WP_145448732.1">
    <property type="nucleotide sequence ID" value="NZ_CP037421.1"/>
</dbReference>
<dbReference type="PANTHER" id="PTHR30157">
    <property type="entry name" value="FERRIC REDUCTASE, NADPH-DEPENDENT"/>
    <property type="match status" value="1"/>
</dbReference>
<dbReference type="InterPro" id="IPR039374">
    <property type="entry name" value="SIP_fam"/>
</dbReference>
<proteinExistence type="inferred from homology"/>
<gene>
    <name evidence="3" type="primary">viuB</name>
    <name evidence="3" type="ORF">Enr10x_17100</name>
</gene>
<dbReference type="AlphaFoldDB" id="A0A517Q484"/>
<protein>
    <submittedName>
        <fullName evidence="3">Vibriobactin utilization protein ViuB</fullName>
    </submittedName>
</protein>
<evidence type="ECO:0000313" key="4">
    <source>
        <dbReference type="Proteomes" id="UP000315647"/>
    </source>
</evidence>
<keyword evidence="4" id="KW-1185">Reference proteome</keyword>
<evidence type="ECO:0000259" key="2">
    <source>
        <dbReference type="PROSITE" id="PS51384"/>
    </source>
</evidence>
<dbReference type="Gene3D" id="2.40.30.10">
    <property type="entry name" value="Translation factors"/>
    <property type="match status" value="1"/>
</dbReference>
<dbReference type="InterPro" id="IPR039261">
    <property type="entry name" value="FNR_nucleotide-bd"/>
</dbReference>
<evidence type="ECO:0000313" key="3">
    <source>
        <dbReference type="EMBL" id="QDT26409.1"/>
    </source>
</evidence>
<dbReference type="Pfam" id="PF04954">
    <property type="entry name" value="SIP"/>
    <property type="match status" value="1"/>
</dbReference>